<reference evidence="1 2" key="1">
    <citation type="submission" date="2016-10" db="EMBL/GenBank/DDBJ databases">
        <authorList>
            <person name="de Groot N.N."/>
        </authorList>
    </citation>
    <scope>NUCLEOTIDE SEQUENCE [LARGE SCALE GENOMIC DNA]</scope>
    <source>
        <strain evidence="1 2">DSM 44215</strain>
    </source>
</reference>
<dbReference type="SUPFAM" id="SSF53474">
    <property type="entry name" value="alpha/beta-Hydrolases"/>
    <property type="match status" value="1"/>
</dbReference>
<name>A0A1H2KXS5_9ACTN</name>
<dbReference type="Gene3D" id="3.40.50.1820">
    <property type="entry name" value="alpha/beta hydrolase"/>
    <property type="match status" value="1"/>
</dbReference>
<sequence>MGGLDGVATLVHLARGGEIGESHETPHTVIVDEPHRQVRRYGTAGQLTSSREASTRPVLLVPPLAVSTDCYDLAPGLSVVEYLLSTGRVPYVVDFGDMTRDDRHLGFADFFADIVPGAIAATLTDFDARQSTGEGIDLLSWSLGGTISFLTVAADPGLPVRSITAVGTPLDYDRVRPYPLVKTLMRPIGAKPVSLALRTLGGIPAPLVRTAYRATAWQRELRKPGYIIRNADDTEALTRMKAIDRFQETMPGYPGKASEQMWENFIMRGELARGVLTFDDVTVDLSKVAVPVQLFGSHRDAIVSWAAAHHGVDLFTGSPRVEFTTVETSHLGLIAGSAAVEQTWPRIDEFLSSLDGDESKMKKPSSSTHR</sequence>
<dbReference type="Proteomes" id="UP000183180">
    <property type="component" value="Unassembled WGS sequence"/>
</dbReference>
<dbReference type="RefSeq" id="WP_074852488.1">
    <property type="nucleotide sequence ID" value="NZ_FNLM01000034.1"/>
</dbReference>
<dbReference type="PANTHER" id="PTHR36837">
    <property type="entry name" value="POLY(3-HYDROXYALKANOATE) POLYMERASE SUBUNIT PHAC"/>
    <property type="match status" value="1"/>
</dbReference>
<dbReference type="InterPro" id="IPR029058">
    <property type="entry name" value="AB_hydrolase_fold"/>
</dbReference>
<dbReference type="EMBL" id="FNLM01000034">
    <property type="protein sequence ID" value="SDU73577.1"/>
    <property type="molecule type" value="Genomic_DNA"/>
</dbReference>
<protein>
    <submittedName>
        <fullName evidence="1">Polyhydroxyalkanoate synthase</fullName>
    </submittedName>
</protein>
<dbReference type="OrthoDB" id="345573at2"/>
<gene>
    <name evidence="1" type="ORF">SAMN04488548_1343992</name>
</gene>
<evidence type="ECO:0000313" key="2">
    <source>
        <dbReference type="Proteomes" id="UP000183180"/>
    </source>
</evidence>
<proteinExistence type="predicted"/>
<dbReference type="PANTHER" id="PTHR36837:SF2">
    <property type="entry name" value="POLY(3-HYDROXYALKANOATE) POLYMERASE SUBUNIT PHAC"/>
    <property type="match status" value="1"/>
</dbReference>
<dbReference type="InterPro" id="IPR051321">
    <property type="entry name" value="PHA/PHB_synthase"/>
</dbReference>
<dbReference type="STRING" id="158898.SAMN04488548_1343992"/>
<evidence type="ECO:0000313" key="1">
    <source>
        <dbReference type="EMBL" id="SDU73577.1"/>
    </source>
</evidence>
<organism evidence="1 2">
    <name type="scientific">Gordonia westfalica</name>
    <dbReference type="NCBI Taxonomy" id="158898"/>
    <lineage>
        <taxon>Bacteria</taxon>
        <taxon>Bacillati</taxon>
        <taxon>Actinomycetota</taxon>
        <taxon>Actinomycetes</taxon>
        <taxon>Mycobacteriales</taxon>
        <taxon>Gordoniaceae</taxon>
        <taxon>Gordonia</taxon>
    </lineage>
</organism>
<dbReference type="AlphaFoldDB" id="A0A1H2KXS5"/>
<accession>A0A1H2KXS5</accession>